<dbReference type="EMBL" id="GBXM01006048">
    <property type="protein sequence ID" value="JAI02530.1"/>
    <property type="molecule type" value="Transcribed_RNA"/>
</dbReference>
<reference evidence="1" key="2">
    <citation type="journal article" date="2015" name="Fish Shellfish Immunol.">
        <title>Early steps in the European eel (Anguilla anguilla)-Vibrio vulnificus interaction in the gills: Role of the RtxA13 toxin.</title>
        <authorList>
            <person name="Callol A."/>
            <person name="Pajuelo D."/>
            <person name="Ebbesson L."/>
            <person name="Teles M."/>
            <person name="MacKenzie S."/>
            <person name="Amaro C."/>
        </authorList>
    </citation>
    <scope>NUCLEOTIDE SEQUENCE</scope>
</reference>
<sequence length="63" mass="6841">MLRVQTSSTLGVRERLEQLPLDQWGGSGGFWSCQPIGCSGPEISCFLLLMMLRPSNPSGDGRS</sequence>
<protein>
    <submittedName>
        <fullName evidence="1">Uncharacterized protein</fullName>
    </submittedName>
</protein>
<accession>A0A0E9XIN6</accession>
<proteinExistence type="predicted"/>
<name>A0A0E9XIN6_ANGAN</name>
<organism evidence="1">
    <name type="scientific">Anguilla anguilla</name>
    <name type="common">European freshwater eel</name>
    <name type="synonym">Muraena anguilla</name>
    <dbReference type="NCBI Taxonomy" id="7936"/>
    <lineage>
        <taxon>Eukaryota</taxon>
        <taxon>Metazoa</taxon>
        <taxon>Chordata</taxon>
        <taxon>Craniata</taxon>
        <taxon>Vertebrata</taxon>
        <taxon>Euteleostomi</taxon>
        <taxon>Actinopterygii</taxon>
        <taxon>Neopterygii</taxon>
        <taxon>Teleostei</taxon>
        <taxon>Anguilliformes</taxon>
        <taxon>Anguillidae</taxon>
        <taxon>Anguilla</taxon>
    </lineage>
</organism>
<dbReference type="AlphaFoldDB" id="A0A0E9XIN6"/>
<reference evidence="1" key="1">
    <citation type="submission" date="2014-11" db="EMBL/GenBank/DDBJ databases">
        <authorList>
            <person name="Amaro Gonzalez C."/>
        </authorList>
    </citation>
    <scope>NUCLEOTIDE SEQUENCE</scope>
</reference>
<evidence type="ECO:0000313" key="1">
    <source>
        <dbReference type="EMBL" id="JAI02530.1"/>
    </source>
</evidence>